<dbReference type="Proteomes" id="UP001430953">
    <property type="component" value="Unassembled WGS sequence"/>
</dbReference>
<proteinExistence type="predicted"/>
<name>A0AAW2ENC0_9HYME</name>
<sequence length="70" mass="7868">MHLTASARWDVESVHCGTVNRPCKWRNCITSADDDEEQFASTCSDKICTFVTTRLDVFSPQATRGGISKW</sequence>
<protein>
    <submittedName>
        <fullName evidence="1">Uncharacterized protein</fullName>
    </submittedName>
</protein>
<organism evidence="1 2">
    <name type="scientific">Cardiocondyla obscurior</name>
    <dbReference type="NCBI Taxonomy" id="286306"/>
    <lineage>
        <taxon>Eukaryota</taxon>
        <taxon>Metazoa</taxon>
        <taxon>Ecdysozoa</taxon>
        <taxon>Arthropoda</taxon>
        <taxon>Hexapoda</taxon>
        <taxon>Insecta</taxon>
        <taxon>Pterygota</taxon>
        <taxon>Neoptera</taxon>
        <taxon>Endopterygota</taxon>
        <taxon>Hymenoptera</taxon>
        <taxon>Apocrita</taxon>
        <taxon>Aculeata</taxon>
        <taxon>Formicoidea</taxon>
        <taxon>Formicidae</taxon>
        <taxon>Myrmicinae</taxon>
        <taxon>Cardiocondyla</taxon>
    </lineage>
</organism>
<evidence type="ECO:0000313" key="1">
    <source>
        <dbReference type="EMBL" id="KAL0104405.1"/>
    </source>
</evidence>
<dbReference type="AlphaFoldDB" id="A0AAW2ENC0"/>
<dbReference type="EMBL" id="JADYXP020000020">
    <property type="protein sequence ID" value="KAL0104405.1"/>
    <property type="molecule type" value="Genomic_DNA"/>
</dbReference>
<reference evidence="1 2" key="1">
    <citation type="submission" date="2023-03" db="EMBL/GenBank/DDBJ databases">
        <title>High recombination rates correlate with genetic variation in Cardiocondyla obscurior ants.</title>
        <authorList>
            <person name="Errbii M."/>
        </authorList>
    </citation>
    <scope>NUCLEOTIDE SEQUENCE [LARGE SCALE GENOMIC DNA]</scope>
    <source>
        <strain evidence="1">Alpha-2009</strain>
        <tissue evidence="1">Whole body</tissue>
    </source>
</reference>
<comment type="caution">
    <text evidence="1">The sequence shown here is derived from an EMBL/GenBank/DDBJ whole genome shotgun (WGS) entry which is preliminary data.</text>
</comment>
<evidence type="ECO:0000313" key="2">
    <source>
        <dbReference type="Proteomes" id="UP001430953"/>
    </source>
</evidence>
<gene>
    <name evidence="1" type="ORF">PUN28_017256</name>
</gene>
<accession>A0AAW2ENC0</accession>
<keyword evidence="2" id="KW-1185">Reference proteome</keyword>